<reference evidence="1" key="1">
    <citation type="submission" date="2024-12" db="EMBL/GenBank/DDBJ databases">
        <title>Comparative genomics and development of molecular markers within Purpureocillium lilacinum and among Purpureocillium species.</title>
        <authorList>
            <person name="Yeh Z.-Y."/>
            <person name="Ni N.-T."/>
            <person name="Lo P.-H."/>
            <person name="Mushyakhwo K."/>
            <person name="Lin C.-F."/>
            <person name="Nai Y.-S."/>
        </authorList>
    </citation>
    <scope>NUCLEOTIDE SEQUENCE</scope>
    <source>
        <strain evidence="1">NCHU-NPUST-175</strain>
    </source>
</reference>
<dbReference type="Proteomes" id="UP001638806">
    <property type="component" value="Unassembled WGS sequence"/>
</dbReference>
<gene>
    <name evidence="1" type="ORF">ACCO45_008014</name>
</gene>
<protein>
    <submittedName>
        <fullName evidence="1">Uncharacterized protein</fullName>
    </submittedName>
</protein>
<comment type="caution">
    <text evidence="1">The sequence shown here is derived from an EMBL/GenBank/DDBJ whole genome shotgun (WGS) entry which is preliminary data.</text>
</comment>
<name>A0ACC4DM22_PURLI</name>
<keyword evidence="2" id="KW-1185">Reference proteome</keyword>
<accession>A0ACC4DM22</accession>
<evidence type="ECO:0000313" key="2">
    <source>
        <dbReference type="Proteomes" id="UP001638806"/>
    </source>
</evidence>
<sequence length="520" mass="58089">MSPEGGDSSPYRPIRRIRQACDACRRRKSRCSGERPVCSYCARFRRQCRYSLDNAAAVATRASFSSEEQSRLDQLEGKLDSVLNAMSKGQRRASKLSTNRIGSKASHCQETRSKPWWTVSYLKETVSLPSCSCRTARWDPLQDEDLLYSVFALATVSADQPTIRQAGEECRSSALSIVVKRISAGKVQAATLQVLCVLTYADLVCGMVDRADMLASMAVSLCETAGIIADGHLNHELDLSDQLHGCYWSLYLMEKMHNCGRAGLQFPTSNKPRYQFRFAQDTPRPLNGPDNSGPQGNYISVLTPGTHPQCPDHGIMAYAAKVADIWASTVRFCLGRSESDNLPPWAPGSTFVKITSLLVDFETSIPPQHRFHFARFADRSTPELQQHASYWGLFLFKQFAYHTIFCLLNHPVLVSVRLKRASVAAPYSVIQGCTEQLRVHSDWIVHFIDMLSERDISVANPFLGYSALIVASACLPQAQCIEHEPTQRLRNKFNKCFEFAQGLSKQWPVLVNMTKVTASP</sequence>
<dbReference type="EMBL" id="JBGNUJ010000007">
    <property type="protein sequence ID" value="KAL3957436.1"/>
    <property type="molecule type" value="Genomic_DNA"/>
</dbReference>
<organism evidence="1 2">
    <name type="scientific">Purpureocillium lilacinum</name>
    <name type="common">Paecilomyces lilacinus</name>
    <dbReference type="NCBI Taxonomy" id="33203"/>
    <lineage>
        <taxon>Eukaryota</taxon>
        <taxon>Fungi</taxon>
        <taxon>Dikarya</taxon>
        <taxon>Ascomycota</taxon>
        <taxon>Pezizomycotina</taxon>
        <taxon>Sordariomycetes</taxon>
        <taxon>Hypocreomycetidae</taxon>
        <taxon>Hypocreales</taxon>
        <taxon>Ophiocordycipitaceae</taxon>
        <taxon>Purpureocillium</taxon>
    </lineage>
</organism>
<evidence type="ECO:0000313" key="1">
    <source>
        <dbReference type="EMBL" id="KAL3957436.1"/>
    </source>
</evidence>
<proteinExistence type="predicted"/>